<protein>
    <submittedName>
        <fullName evidence="2">Uncharacterized protein</fullName>
    </submittedName>
</protein>
<dbReference type="HOGENOM" id="CLU_143123_0_0_1"/>
<evidence type="ECO:0000313" key="3">
    <source>
        <dbReference type="Proteomes" id="UP000008021"/>
    </source>
</evidence>
<reference evidence="2" key="1">
    <citation type="submission" date="2015-04" db="UniProtKB">
        <authorList>
            <consortium name="EnsemblPlants"/>
        </authorList>
    </citation>
    <scope>IDENTIFICATION</scope>
</reference>
<feature type="compositionally biased region" description="Basic residues" evidence="1">
    <location>
        <begin position="65"/>
        <end position="82"/>
    </location>
</feature>
<sequence length="155" mass="16651">MDVGPSCACVIIVKRFVSEPAGQAALCHCHRTPHLRANGPGCACVVVIHSPGEVPGHRPCASCHPTHRRVTVPNPRRRRHRSPSPVSLVLPGFALGSPVADSPQRSPSWARRRPWRRSSLAADSLDNGSEGATSAGGDDEERTGRGGCWRRSSER</sequence>
<accession>A0A0E0CFE0</accession>
<dbReference type="Proteomes" id="UP000008021">
    <property type="component" value="Chromosome 2"/>
</dbReference>
<dbReference type="AlphaFoldDB" id="A0A0E0CFE0"/>
<feature type="region of interest" description="Disordered" evidence="1">
    <location>
        <begin position="63"/>
        <end position="155"/>
    </location>
</feature>
<organism evidence="2">
    <name type="scientific">Oryza meridionalis</name>
    <dbReference type="NCBI Taxonomy" id="40149"/>
    <lineage>
        <taxon>Eukaryota</taxon>
        <taxon>Viridiplantae</taxon>
        <taxon>Streptophyta</taxon>
        <taxon>Embryophyta</taxon>
        <taxon>Tracheophyta</taxon>
        <taxon>Spermatophyta</taxon>
        <taxon>Magnoliopsida</taxon>
        <taxon>Liliopsida</taxon>
        <taxon>Poales</taxon>
        <taxon>Poaceae</taxon>
        <taxon>BOP clade</taxon>
        <taxon>Oryzoideae</taxon>
        <taxon>Oryzeae</taxon>
        <taxon>Oryzinae</taxon>
        <taxon>Oryza</taxon>
    </lineage>
</organism>
<dbReference type="Gramene" id="OMERI02G04040.1">
    <property type="protein sequence ID" value="OMERI02G04040.1"/>
    <property type="gene ID" value="OMERI02G04040"/>
</dbReference>
<evidence type="ECO:0000256" key="1">
    <source>
        <dbReference type="SAM" id="MobiDB-lite"/>
    </source>
</evidence>
<reference evidence="2" key="2">
    <citation type="submission" date="2018-05" db="EMBL/GenBank/DDBJ databases">
        <title>OmerRS3 (Oryza meridionalis Reference Sequence Version 3).</title>
        <authorList>
            <person name="Zhang J."/>
            <person name="Kudrna D."/>
            <person name="Lee S."/>
            <person name="Talag J."/>
            <person name="Welchert J."/>
            <person name="Wing R.A."/>
        </authorList>
    </citation>
    <scope>NUCLEOTIDE SEQUENCE [LARGE SCALE GENOMIC DNA]</scope>
    <source>
        <strain evidence="2">cv. OR44</strain>
    </source>
</reference>
<evidence type="ECO:0000313" key="2">
    <source>
        <dbReference type="EnsemblPlants" id="OMERI02G04040.1"/>
    </source>
</evidence>
<keyword evidence="3" id="KW-1185">Reference proteome</keyword>
<proteinExistence type="predicted"/>
<dbReference type="EnsemblPlants" id="OMERI02G04040.1">
    <property type="protein sequence ID" value="OMERI02G04040.1"/>
    <property type="gene ID" value="OMERI02G04040"/>
</dbReference>
<name>A0A0E0CFE0_9ORYZ</name>